<gene>
    <name evidence="7" type="ORF">A3C93_01735</name>
</gene>
<dbReference type="Gene3D" id="3.40.50.12230">
    <property type="match status" value="1"/>
</dbReference>
<dbReference type="InterPro" id="IPR011034">
    <property type="entry name" value="Formyl_transferase-like_C_sf"/>
</dbReference>
<dbReference type="GO" id="GO:0005829">
    <property type="term" value="C:cytosol"/>
    <property type="evidence" value="ECO:0007669"/>
    <property type="project" value="TreeGrafter"/>
</dbReference>
<proteinExistence type="inferred from homology"/>
<dbReference type="SUPFAM" id="SSF50486">
    <property type="entry name" value="FMT C-terminal domain-like"/>
    <property type="match status" value="1"/>
</dbReference>
<dbReference type="InterPro" id="IPR036477">
    <property type="entry name" value="Formyl_transf_N_sf"/>
</dbReference>
<dbReference type="PANTHER" id="PTHR11138">
    <property type="entry name" value="METHIONYL-TRNA FORMYLTRANSFERASE"/>
    <property type="match status" value="1"/>
</dbReference>
<evidence type="ECO:0000256" key="1">
    <source>
        <dbReference type="ARBA" id="ARBA00010699"/>
    </source>
</evidence>
<dbReference type="EMBL" id="MHLO01000034">
    <property type="protein sequence ID" value="OGZ11419.1"/>
    <property type="molecule type" value="Genomic_DNA"/>
</dbReference>
<reference evidence="7 8" key="1">
    <citation type="journal article" date="2016" name="Nat. Commun.">
        <title>Thousands of microbial genomes shed light on interconnected biogeochemical processes in an aquifer system.</title>
        <authorList>
            <person name="Anantharaman K."/>
            <person name="Brown C.T."/>
            <person name="Hug L.A."/>
            <person name="Sharon I."/>
            <person name="Castelle C.J."/>
            <person name="Probst A.J."/>
            <person name="Thomas B.C."/>
            <person name="Singh A."/>
            <person name="Wilkins M.J."/>
            <person name="Karaoz U."/>
            <person name="Brodie E.L."/>
            <person name="Williams K.H."/>
            <person name="Hubbard S.S."/>
            <person name="Banfield J.F."/>
        </authorList>
    </citation>
    <scope>NUCLEOTIDE SEQUENCE [LARGE SCALE GENOMIC DNA]</scope>
</reference>
<organism evidence="7 8">
    <name type="scientific">Candidatus Lloydbacteria bacterium RIFCSPHIGHO2_02_FULL_54_17</name>
    <dbReference type="NCBI Taxonomy" id="1798664"/>
    <lineage>
        <taxon>Bacteria</taxon>
        <taxon>Candidatus Lloydiibacteriota</taxon>
    </lineage>
</organism>
<name>A0A1G2DCQ7_9BACT</name>
<dbReference type="SUPFAM" id="SSF53328">
    <property type="entry name" value="Formyltransferase"/>
    <property type="match status" value="1"/>
</dbReference>
<evidence type="ECO:0000256" key="3">
    <source>
        <dbReference type="ARBA" id="ARBA00022679"/>
    </source>
</evidence>
<protein>
    <recommendedName>
        <fullName evidence="2">methionyl-tRNA formyltransferase</fullName>
        <ecNumber evidence="2">2.1.2.9</ecNumber>
    </recommendedName>
</protein>
<dbReference type="EC" id="2.1.2.9" evidence="2"/>
<feature type="domain" description="Formyl transferase N-terminal" evidence="5">
    <location>
        <begin position="11"/>
        <end position="161"/>
    </location>
</feature>
<dbReference type="GO" id="GO:0004479">
    <property type="term" value="F:methionyl-tRNA formyltransferase activity"/>
    <property type="evidence" value="ECO:0007669"/>
    <property type="project" value="UniProtKB-EC"/>
</dbReference>
<dbReference type="PANTHER" id="PTHR11138:SF5">
    <property type="entry name" value="METHIONYL-TRNA FORMYLTRANSFERASE, MITOCHONDRIAL"/>
    <property type="match status" value="1"/>
</dbReference>
<dbReference type="CDD" id="cd08646">
    <property type="entry name" value="FMT_core_Met-tRNA-FMT_N"/>
    <property type="match status" value="1"/>
</dbReference>
<dbReference type="Proteomes" id="UP000178636">
    <property type="component" value="Unassembled WGS sequence"/>
</dbReference>
<dbReference type="InterPro" id="IPR002376">
    <property type="entry name" value="Formyl_transf_N"/>
</dbReference>
<feature type="domain" description="Formyl transferase C-terminal" evidence="6">
    <location>
        <begin position="237"/>
        <end position="281"/>
    </location>
</feature>
<evidence type="ECO:0000313" key="8">
    <source>
        <dbReference type="Proteomes" id="UP000178636"/>
    </source>
</evidence>
<dbReference type="Pfam" id="PF02911">
    <property type="entry name" value="Formyl_trans_C"/>
    <property type="match status" value="1"/>
</dbReference>
<evidence type="ECO:0000259" key="5">
    <source>
        <dbReference type="Pfam" id="PF00551"/>
    </source>
</evidence>
<evidence type="ECO:0000313" key="7">
    <source>
        <dbReference type="EMBL" id="OGZ11419.1"/>
    </source>
</evidence>
<evidence type="ECO:0000256" key="4">
    <source>
        <dbReference type="ARBA" id="ARBA00022917"/>
    </source>
</evidence>
<dbReference type="AlphaFoldDB" id="A0A1G2DCQ7"/>
<dbReference type="InterPro" id="IPR005793">
    <property type="entry name" value="Formyl_trans_C"/>
</dbReference>
<evidence type="ECO:0000256" key="2">
    <source>
        <dbReference type="ARBA" id="ARBA00012261"/>
    </source>
</evidence>
<sequence>MANSAEKPRFTFFGTPNFAKIVLDELEQRGYVPALVITAPDRPKGRKLVVTPSEVRVWAESRNIPVLTPEKLRDETFLTTLKRASCDLFIVAAYGKIIPKMILDMPQHGVLNVHPSLLPLFRGPSPIESAILSDETSTGVTIILLDEETDHGPIVTQQVVRGPTLRTDAQEIQGRTLGINSSRSDLVFPEWPPKGSVLTETLAREGGILLAETLPDWVSGKVTAEPQDHARATFTKKIVKEDGAIDLAGDPSMNYKKIRAFDEWPGAYFFAERNGKKVRVRIADATYTDGKLTIIRVVPEGKREMAYDDFLRGANSTGRKTA</sequence>
<dbReference type="InterPro" id="IPR041711">
    <property type="entry name" value="Met-tRNA-FMT_N"/>
</dbReference>
<comment type="similarity">
    <text evidence="1">Belongs to the Fmt family.</text>
</comment>
<evidence type="ECO:0000259" key="6">
    <source>
        <dbReference type="Pfam" id="PF02911"/>
    </source>
</evidence>
<dbReference type="Pfam" id="PF00551">
    <property type="entry name" value="Formyl_trans_N"/>
    <property type="match status" value="1"/>
</dbReference>
<dbReference type="STRING" id="1798664.A3C93_01735"/>
<keyword evidence="3" id="KW-0808">Transferase</keyword>
<comment type="caution">
    <text evidence="7">The sequence shown here is derived from an EMBL/GenBank/DDBJ whole genome shotgun (WGS) entry which is preliminary data.</text>
</comment>
<accession>A0A1G2DCQ7</accession>
<keyword evidence="4" id="KW-0648">Protein biosynthesis</keyword>